<feature type="signal peptide" evidence="1">
    <location>
        <begin position="1"/>
        <end position="26"/>
    </location>
</feature>
<gene>
    <name evidence="2" type="ORF">G7066_14760</name>
</gene>
<sequence length="688" mass="71142">MVAGALVALLVVSGLQVGLHTSPAHAGANDFKLDVGSGGVTEVSGYADQISFETRVSPESGVPVKPGAITKITLDKSLRMVSVDALPANAVGATKVWDPQSNTLTVTWGELLAGTTFGVSISTTPSASATKTDTFQVTAVTTGFTPDGTPLSQTATSMPIAVTGSEIADGFSLAQPGDWELSSVPKVRLAPGGSTVSSVSLRQVGSKRTAFQDLQVETLWSEELSAGWATAGPRMEASGLFSTMTTVQDDSVARIYSYGVVGGGATLTAPLVFSIKVPAGTAPGTYSVPLNIVDNDPNGGGRRVIISSSLNVEVPEPEPAALTYSATYGPNQVAPGAAFDWGQRFNMELPSGLVKNLTVTLAVPEGVMPGGLSGAVSSGSGGSAGIKKAEYTSDSTVDGSANWQALPRNGTTITLADPSVITGIRYVFSDFSTSLNATYSNVVLSSKADDSLALGTRLPMVTQSVTFDDPVGGATSLDHAAQFDKTVTVTADPGGTPSIAASDTPRANNFQSFDQMYGNGSSFDSRFFVASTGSAIFHKPYIFMVAPKGMARTVTSLDVCSPFTLMQQHNGCNLGTPVSYPKVVSGSGAVPLSNGSTLFYSQVTEGELREGAAASRMQQLATLWNLNPKTMLAGKQSVLVGMGSLTDDFTVDAVRNQNARYTKKSLADDTSFGSFAGWVTRSGLHLQA</sequence>
<feature type="chain" id="PRO_5045383463" evidence="1">
    <location>
        <begin position="27"/>
        <end position="688"/>
    </location>
</feature>
<reference evidence="2 3" key="1">
    <citation type="submission" date="2020-03" db="EMBL/GenBank/DDBJ databases">
        <title>Leucobacter sp. nov., isolated from beetles.</title>
        <authorList>
            <person name="Hyun D.-W."/>
            <person name="Bae J.-W."/>
        </authorList>
    </citation>
    <scope>NUCLEOTIDE SEQUENCE [LARGE SCALE GENOMIC DNA]</scope>
    <source>
        <strain evidence="2 3">HDW9A</strain>
    </source>
</reference>
<dbReference type="Proteomes" id="UP000503441">
    <property type="component" value="Chromosome"/>
</dbReference>
<keyword evidence="1" id="KW-0732">Signal</keyword>
<evidence type="ECO:0000313" key="3">
    <source>
        <dbReference type="Proteomes" id="UP000503441"/>
    </source>
</evidence>
<protein>
    <submittedName>
        <fullName evidence="2">Uncharacterized protein</fullName>
    </submittedName>
</protein>
<name>A0ABX6JYX3_9MICO</name>
<organism evidence="2 3">
    <name type="scientific">Leucobacter coleopterorum</name>
    <dbReference type="NCBI Taxonomy" id="2714933"/>
    <lineage>
        <taxon>Bacteria</taxon>
        <taxon>Bacillati</taxon>
        <taxon>Actinomycetota</taxon>
        <taxon>Actinomycetes</taxon>
        <taxon>Micrococcales</taxon>
        <taxon>Microbacteriaceae</taxon>
        <taxon>Leucobacter</taxon>
    </lineage>
</organism>
<proteinExistence type="predicted"/>
<evidence type="ECO:0000313" key="2">
    <source>
        <dbReference type="EMBL" id="QIM19524.1"/>
    </source>
</evidence>
<keyword evidence="3" id="KW-1185">Reference proteome</keyword>
<dbReference type="RefSeq" id="WP_166331766.1">
    <property type="nucleotide sequence ID" value="NZ_CP049933.1"/>
</dbReference>
<dbReference type="EMBL" id="CP049933">
    <property type="protein sequence ID" value="QIM19524.1"/>
    <property type="molecule type" value="Genomic_DNA"/>
</dbReference>
<accession>A0ABX6JYX3</accession>
<evidence type="ECO:0000256" key="1">
    <source>
        <dbReference type="SAM" id="SignalP"/>
    </source>
</evidence>